<dbReference type="InterPro" id="IPR028082">
    <property type="entry name" value="Peripla_BP_I"/>
</dbReference>
<dbReference type="GO" id="GO:0003677">
    <property type="term" value="F:DNA binding"/>
    <property type="evidence" value="ECO:0007669"/>
    <property type="project" value="UniProtKB-KW"/>
</dbReference>
<dbReference type="CDD" id="cd01392">
    <property type="entry name" value="HTH_LacI"/>
    <property type="match status" value="1"/>
</dbReference>
<evidence type="ECO:0000259" key="5">
    <source>
        <dbReference type="PROSITE" id="PS50932"/>
    </source>
</evidence>
<evidence type="ECO:0000313" key="6">
    <source>
        <dbReference type="EMBL" id="MDQ8208669.1"/>
    </source>
</evidence>
<keyword evidence="1" id="KW-0678">Repressor</keyword>
<evidence type="ECO:0000256" key="2">
    <source>
        <dbReference type="ARBA" id="ARBA00023015"/>
    </source>
</evidence>
<keyword evidence="3 6" id="KW-0238">DNA-binding</keyword>
<organism evidence="6 7">
    <name type="scientific">Thalassobacterium maritimum</name>
    <dbReference type="NCBI Taxonomy" id="3041265"/>
    <lineage>
        <taxon>Bacteria</taxon>
        <taxon>Pseudomonadati</taxon>
        <taxon>Verrucomicrobiota</taxon>
        <taxon>Opitutia</taxon>
        <taxon>Puniceicoccales</taxon>
        <taxon>Coraliomargaritaceae</taxon>
        <taxon>Thalassobacterium</taxon>
    </lineage>
</organism>
<dbReference type="EMBL" id="JARXHW010000037">
    <property type="protein sequence ID" value="MDQ8208669.1"/>
    <property type="molecule type" value="Genomic_DNA"/>
</dbReference>
<dbReference type="SUPFAM" id="SSF53822">
    <property type="entry name" value="Periplasmic binding protein-like I"/>
    <property type="match status" value="1"/>
</dbReference>
<accession>A0ABU1AWY7</accession>
<dbReference type="Gene3D" id="3.40.50.2300">
    <property type="match status" value="2"/>
</dbReference>
<comment type="caution">
    <text evidence="6">The sequence shown here is derived from an EMBL/GenBank/DDBJ whole genome shotgun (WGS) entry which is preliminary data.</text>
</comment>
<dbReference type="PANTHER" id="PTHR30146:SF148">
    <property type="entry name" value="HTH-TYPE TRANSCRIPTIONAL REPRESSOR PURR-RELATED"/>
    <property type="match status" value="1"/>
</dbReference>
<dbReference type="Gene3D" id="1.10.260.40">
    <property type="entry name" value="lambda repressor-like DNA-binding domains"/>
    <property type="match status" value="1"/>
</dbReference>
<evidence type="ECO:0000313" key="7">
    <source>
        <dbReference type="Proteomes" id="UP001225316"/>
    </source>
</evidence>
<dbReference type="PROSITE" id="PS50932">
    <property type="entry name" value="HTH_LACI_2"/>
    <property type="match status" value="1"/>
</dbReference>
<dbReference type="PANTHER" id="PTHR30146">
    <property type="entry name" value="LACI-RELATED TRANSCRIPTIONAL REPRESSOR"/>
    <property type="match status" value="1"/>
</dbReference>
<dbReference type="InterPro" id="IPR010982">
    <property type="entry name" value="Lambda_DNA-bd_dom_sf"/>
</dbReference>
<dbReference type="SUPFAM" id="SSF47413">
    <property type="entry name" value="lambda repressor-like DNA-binding domains"/>
    <property type="match status" value="1"/>
</dbReference>
<dbReference type="InterPro" id="IPR046335">
    <property type="entry name" value="LacI/GalR-like_sensor"/>
</dbReference>
<name>A0ABU1AWY7_9BACT</name>
<dbReference type="Pfam" id="PF00356">
    <property type="entry name" value="LacI"/>
    <property type="match status" value="1"/>
</dbReference>
<evidence type="ECO:0000256" key="3">
    <source>
        <dbReference type="ARBA" id="ARBA00023125"/>
    </source>
</evidence>
<dbReference type="SMART" id="SM00354">
    <property type="entry name" value="HTH_LACI"/>
    <property type="match status" value="1"/>
</dbReference>
<evidence type="ECO:0000256" key="1">
    <source>
        <dbReference type="ARBA" id="ARBA00022491"/>
    </source>
</evidence>
<evidence type="ECO:0000256" key="4">
    <source>
        <dbReference type="ARBA" id="ARBA00023163"/>
    </source>
</evidence>
<keyword evidence="2" id="KW-0805">Transcription regulation</keyword>
<keyword evidence="7" id="KW-1185">Reference proteome</keyword>
<dbReference type="RefSeq" id="WP_308951299.1">
    <property type="nucleotide sequence ID" value="NZ_JARXHW010000037.1"/>
</dbReference>
<protein>
    <submittedName>
        <fullName evidence="6">LacI family DNA-binding transcriptional regulator</fullName>
    </submittedName>
</protein>
<dbReference type="InterPro" id="IPR000843">
    <property type="entry name" value="HTH_LacI"/>
</dbReference>
<dbReference type="Pfam" id="PF13377">
    <property type="entry name" value="Peripla_BP_3"/>
    <property type="match status" value="1"/>
</dbReference>
<gene>
    <name evidence="6" type="ORF">QEH52_14175</name>
</gene>
<sequence>MPAPRPARIKDIAAKLGLSSMSVSVALRDMPGVSDETRTRVKNCAQKMGYQPDPAMSALADYRRRQRPASAYAQLAYITNYEKKEDAAWSFAEEYLIGAKERGKEFGYEVVPFWLRENDMSQRQASSILFNRGIKGLLIAPMPEEYGCLDLTWKYFVSVALGTSLVKPELDQFSFDHHRAMQLTIGELRCRGYRRIGLAMLQQRSARLLHESLDTFLGEHYRDPTLVKIKPLLPQYYNSEEFWQWFDKQKPDVIISDNADDIRSLLKERKLRVPQDIGLTSYCRLPLHDQTVSSYTQDLQAIGAAAVDRLHTNLLRNLYGNQSKAISTLIRGTWKEGKTLRKRRSKRPPS</sequence>
<reference evidence="6 7" key="1">
    <citation type="submission" date="2023-04" db="EMBL/GenBank/DDBJ databases">
        <title>A novel bacteria isolated from coastal sediment.</title>
        <authorList>
            <person name="Liu X.-J."/>
            <person name="Du Z.-J."/>
        </authorList>
    </citation>
    <scope>NUCLEOTIDE SEQUENCE [LARGE SCALE GENOMIC DNA]</scope>
    <source>
        <strain evidence="6 7">SDUM461003</strain>
    </source>
</reference>
<keyword evidence="4" id="KW-0804">Transcription</keyword>
<dbReference type="Proteomes" id="UP001225316">
    <property type="component" value="Unassembled WGS sequence"/>
</dbReference>
<proteinExistence type="predicted"/>
<feature type="domain" description="HTH lacI-type" evidence="5">
    <location>
        <begin position="7"/>
        <end position="61"/>
    </location>
</feature>